<gene>
    <name evidence="3" type="ORF">HPP92_020405</name>
    <name evidence="2" type="ORF">HPP92_020793</name>
</gene>
<dbReference type="EMBL" id="JADCNM010000011">
    <property type="protein sequence ID" value="KAG0461929.1"/>
    <property type="molecule type" value="Genomic_DNA"/>
</dbReference>
<reference evidence="4 5" key="1">
    <citation type="journal article" date="2020" name="Nat. Food">
        <title>A phased Vanilla planifolia genome enables genetic improvement of flavour and production.</title>
        <authorList>
            <person name="Hasing T."/>
            <person name="Tang H."/>
            <person name="Brym M."/>
            <person name="Khazi F."/>
            <person name="Huang T."/>
            <person name="Chambers A.H."/>
        </authorList>
    </citation>
    <scope>NUCLEOTIDE SEQUENCE [LARGE SCALE GENOMIC DNA]</scope>
    <source>
        <tissue evidence="2">Leaf</tissue>
    </source>
</reference>
<feature type="compositionally biased region" description="Low complexity" evidence="1">
    <location>
        <begin position="53"/>
        <end position="71"/>
    </location>
</feature>
<evidence type="ECO:0000313" key="4">
    <source>
        <dbReference type="Proteomes" id="UP000636800"/>
    </source>
</evidence>
<keyword evidence="4" id="KW-1185">Reference proteome</keyword>
<dbReference type="Proteomes" id="UP000636800">
    <property type="component" value="Chromosome 11"/>
</dbReference>
<dbReference type="Proteomes" id="UP000639772">
    <property type="component" value="Chromosome 11"/>
</dbReference>
<feature type="region of interest" description="Disordered" evidence="1">
    <location>
        <begin position="40"/>
        <end position="71"/>
    </location>
</feature>
<evidence type="ECO:0000313" key="2">
    <source>
        <dbReference type="EMBL" id="KAG0460496.1"/>
    </source>
</evidence>
<name>A0A835UID4_VANPL</name>
<proteinExistence type="predicted"/>
<sequence>MPAEKLTFGLIADCDPSSRDSHAVAADLDGTLLVSEAPSFPSSSSQWECRQQSSEGLSSFSSPLHPPSSTS</sequence>
<evidence type="ECO:0000313" key="3">
    <source>
        <dbReference type="EMBL" id="KAG0461929.1"/>
    </source>
</evidence>
<accession>A0A835UID4</accession>
<protein>
    <submittedName>
        <fullName evidence="2">Uncharacterized protein</fullName>
    </submittedName>
</protein>
<evidence type="ECO:0000313" key="5">
    <source>
        <dbReference type="Proteomes" id="UP000639772"/>
    </source>
</evidence>
<comment type="caution">
    <text evidence="2">The sequence shown here is derived from an EMBL/GenBank/DDBJ whole genome shotgun (WGS) entry which is preliminary data.</text>
</comment>
<evidence type="ECO:0000256" key="1">
    <source>
        <dbReference type="SAM" id="MobiDB-lite"/>
    </source>
</evidence>
<dbReference type="EMBL" id="JADCNL010000011">
    <property type="protein sequence ID" value="KAG0460496.1"/>
    <property type="molecule type" value="Genomic_DNA"/>
</dbReference>
<organism evidence="2 4">
    <name type="scientific">Vanilla planifolia</name>
    <name type="common">Vanilla</name>
    <dbReference type="NCBI Taxonomy" id="51239"/>
    <lineage>
        <taxon>Eukaryota</taxon>
        <taxon>Viridiplantae</taxon>
        <taxon>Streptophyta</taxon>
        <taxon>Embryophyta</taxon>
        <taxon>Tracheophyta</taxon>
        <taxon>Spermatophyta</taxon>
        <taxon>Magnoliopsida</taxon>
        <taxon>Liliopsida</taxon>
        <taxon>Asparagales</taxon>
        <taxon>Orchidaceae</taxon>
        <taxon>Vanilloideae</taxon>
        <taxon>Vanilleae</taxon>
        <taxon>Vanilla</taxon>
    </lineage>
</organism>
<dbReference type="AlphaFoldDB" id="A0A835UID4"/>